<feature type="transmembrane region" description="Helical" evidence="6">
    <location>
        <begin position="162"/>
        <end position="185"/>
    </location>
</feature>
<evidence type="ECO:0000256" key="4">
    <source>
        <dbReference type="ARBA" id="ARBA00022989"/>
    </source>
</evidence>
<gene>
    <name evidence="8" type="ORF">ENP94_00425</name>
    <name evidence="9" type="ORF">ENS16_04970</name>
</gene>
<dbReference type="PANTHER" id="PTHR43568:SF1">
    <property type="entry name" value="P PROTEIN"/>
    <property type="match status" value="1"/>
</dbReference>
<feature type="transmembrane region" description="Helical" evidence="6">
    <location>
        <begin position="205"/>
        <end position="225"/>
    </location>
</feature>
<dbReference type="InterPro" id="IPR016152">
    <property type="entry name" value="PTrfase/Anion_transptr"/>
</dbReference>
<dbReference type="Gene3D" id="3.40.930.10">
    <property type="entry name" value="Mannitol-specific EII, Chain A"/>
    <property type="match status" value="1"/>
</dbReference>
<organism evidence="9">
    <name type="scientific">candidate division WOR-3 bacterium</name>
    <dbReference type="NCBI Taxonomy" id="2052148"/>
    <lineage>
        <taxon>Bacteria</taxon>
        <taxon>Bacteria division WOR-3</taxon>
    </lineage>
</organism>
<dbReference type="Pfam" id="PF03600">
    <property type="entry name" value="CitMHS"/>
    <property type="match status" value="1"/>
</dbReference>
<feature type="transmembrane region" description="Helical" evidence="6">
    <location>
        <begin position="293"/>
        <end position="312"/>
    </location>
</feature>
<feature type="transmembrane region" description="Helical" evidence="6">
    <location>
        <begin position="622"/>
        <end position="644"/>
    </location>
</feature>
<dbReference type="InterPro" id="IPR004680">
    <property type="entry name" value="Cit_transptr-like_dom"/>
</dbReference>
<feature type="transmembrane region" description="Helical" evidence="6">
    <location>
        <begin position="424"/>
        <end position="442"/>
    </location>
</feature>
<comment type="caution">
    <text evidence="9">The sequence shown here is derived from an EMBL/GenBank/DDBJ whole genome shotgun (WGS) entry which is preliminary data.</text>
</comment>
<evidence type="ECO:0000256" key="6">
    <source>
        <dbReference type="SAM" id="Phobius"/>
    </source>
</evidence>
<sequence>MIDPKKFILSDRSLDINEILTQDEIFHLIARQLVSAGVATDETFLVNQLREREKLGSTGVGYGIALPHFIGDNINQPAALIVRLKHPVPWNSIDNEPVKLIVCLVAPEKERNLYLSLLAEIARSLNTPQLRTAALTAQNAASAARIIATPPHQNFLKRNRRLILFFGLVALIFIGAGSILSHISLPAAGIYQELGYLRFNEPEWILRQQLTITLFLAMVIGTLLFWRFRVAIAAAALGTLLIAGVMDLEHTVKFMSIPTILFIMSMMVIVRWLQNIGVFRFIVLKAIEQVKGIPWLLLLLLMAFSVILGGFADEVSAILVTFGLALEVSRRTKAPLVPFLLSLVFATNVGSALTLVGNPIGVYIAFAGGLSFEDFLRWATPVSAITAIIVALLCLILYRRHFFNTRYHLDVQQLEKTAGNIDPIKLRVGLITFFIIIILIALHRRFEVWLGLSDGTALVASALAVTGFIVFYEQEKGRVLVERGIDWWTLLFFMFLFANAACLEYTGVTTKLGYLLLNFAEKIAGTNNCSLTLPAALSFLWISGILSGFVDNLPIVAALAPVVKDLIRIGLPHASILWWALLFGGCFGGNLTVIGSTANLVAVGAFERASGRHIRFREWFKFGIIITAVTLIISSIAIFCQINLAP</sequence>
<protein>
    <recommendedName>
        <fullName evidence="7">PTS EIIA type-2 domain-containing protein</fullName>
    </recommendedName>
</protein>
<dbReference type="PANTHER" id="PTHR43568">
    <property type="entry name" value="P PROTEIN"/>
    <property type="match status" value="1"/>
</dbReference>
<proteinExistence type="predicted"/>
<dbReference type="PROSITE" id="PS51094">
    <property type="entry name" value="PTS_EIIA_TYPE_2"/>
    <property type="match status" value="1"/>
</dbReference>
<evidence type="ECO:0000256" key="2">
    <source>
        <dbReference type="ARBA" id="ARBA00022448"/>
    </source>
</evidence>
<feature type="transmembrane region" description="Helical" evidence="6">
    <location>
        <begin position="576"/>
        <end position="601"/>
    </location>
</feature>
<dbReference type="GO" id="GO:0055085">
    <property type="term" value="P:transmembrane transport"/>
    <property type="evidence" value="ECO:0007669"/>
    <property type="project" value="InterPro"/>
</dbReference>
<dbReference type="CDD" id="cd00211">
    <property type="entry name" value="PTS_IIA_fru"/>
    <property type="match status" value="1"/>
</dbReference>
<evidence type="ECO:0000259" key="7">
    <source>
        <dbReference type="PROSITE" id="PS51094"/>
    </source>
</evidence>
<accession>A0A7C3IWW5</accession>
<dbReference type="AlphaFoldDB" id="A0A7C3IWW5"/>
<keyword evidence="2" id="KW-0813">Transport</keyword>
<keyword evidence="4 6" id="KW-1133">Transmembrane helix</keyword>
<comment type="subcellular location">
    <subcellularLocation>
        <location evidence="1">Membrane</location>
        <topology evidence="1">Multi-pass membrane protein</topology>
    </subcellularLocation>
</comment>
<keyword evidence="5 6" id="KW-0472">Membrane</keyword>
<dbReference type="Pfam" id="PF00359">
    <property type="entry name" value="PTS_EIIA_2"/>
    <property type="match status" value="1"/>
</dbReference>
<evidence type="ECO:0000256" key="5">
    <source>
        <dbReference type="ARBA" id="ARBA00023136"/>
    </source>
</evidence>
<dbReference type="GO" id="GO:0016020">
    <property type="term" value="C:membrane"/>
    <property type="evidence" value="ECO:0007669"/>
    <property type="project" value="UniProtKB-SubCell"/>
</dbReference>
<evidence type="ECO:0000313" key="8">
    <source>
        <dbReference type="EMBL" id="HEA86459.1"/>
    </source>
</evidence>
<feature type="transmembrane region" description="Helical" evidence="6">
    <location>
        <begin position="487"/>
        <end position="508"/>
    </location>
</feature>
<evidence type="ECO:0000256" key="1">
    <source>
        <dbReference type="ARBA" id="ARBA00004141"/>
    </source>
</evidence>
<dbReference type="InterPro" id="IPR051475">
    <property type="entry name" value="Diverse_Ion_Transporter"/>
</dbReference>
<dbReference type="InterPro" id="IPR002178">
    <property type="entry name" value="PTS_EIIA_type-2_dom"/>
</dbReference>
<dbReference type="EMBL" id="DSLG01000002">
    <property type="protein sequence ID" value="HEA86459.1"/>
    <property type="molecule type" value="Genomic_DNA"/>
</dbReference>
<keyword evidence="3 6" id="KW-0812">Transmembrane</keyword>
<evidence type="ECO:0000313" key="9">
    <source>
        <dbReference type="EMBL" id="HFJ54025.1"/>
    </source>
</evidence>
<feature type="transmembrane region" description="Helical" evidence="6">
    <location>
        <begin position="378"/>
        <end position="398"/>
    </location>
</feature>
<feature type="transmembrane region" description="Helical" evidence="6">
    <location>
        <begin position="449"/>
        <end position="472"/>
    </location>
</feature>
<feature type="transmembrane region" description="Helical" evidence="6">
    <location>
        <begin position="254"/>
        <end position="273"/>
    </location>
</feature>
<dbReference type="SUPFAM" id="SSF55804">
    <property type="entry name" value="Phoshotransferase/anion transport protein"/>
    <property type="match status" value="1"/>
</dbReference>
<reference evidence="9" key="1">
    <citation type="journal article" date="2020" name="mSystems">
        <title>Genome- and Community-Level Interaction Insights into Carbon Utilization and Element Cycling Functions of Hydrothermarchaeota in Hydrothermal Sediment.</title>
        <authorList>
            <person name="Zhou Z."/>
            <person name="Liu Y."/>
            <person name="Xu W."/>
            <person name="Pan J."/>
            <person name="Luo Z.H."/>
            <person name="Li M."/>
        </authorList>
    </citation>
    <scope>NUCLEOTIDE SEQUENCE [LARGE SCALE GENOMIC DNA]</scope>
    <source>
        <strain evidence="8">SpSt-265</strain>
        <strain evidence="9">SpSt-465</strain>
    </source>
</reference>
<evidence type="ECO:0000256" key="3">
    <source>
        <dbReference type="ARBA" id="ARBA00022692"/>
    </source>
</evidence>
<name>A0A7C3IWW5_UNCW3</name>
<feature type="domain" description="PTS EIIA type-2" evidence="7">
    <location>
        <begin position="1"/>
        <end position="150"/>
    </location>
</feature>
<feature type="transmembrane region" description="Helical" evidence="6">
    <location>
        <begin position="339"/>
        <end position="366"/>
    </location>
</feature>
<dbReference type="EMBL" id="DSTU01000006">
    <property type="protein sequence ID" value="HFJ54025.1"/>
    <property type="molecule type" value="Genomic_DNA"/>
</dbReference>